<sequence>MATSQGTWGYRDRFGDAFARTYFRRFGPGVASSVGLGTYLGDPTDDVDAGYRESIAAALSAGINHVDTAINYRCQRSERVVGEALREADVDREEVVVATKGGFLPFDGSRPADPAAYVRETFVEPGVVAPEDLAGGGHAIAPGFLDAMLDRSLSNLGVDTIDCYYVHNPETQLRVRSREAVYDRLQAAFETLERRRAAGDIGMYGVATWEAFRVPRGDDAYLSLPEVVARAERAAEAVGVDDVGLGAIQLPFNVAMADAVTVAAHSHPDGEGDLSALEYAQEIGLDAVASATLAQGDLASSLPPEVDAELAGDTPAQRAINFARSAPGVTTALVGTSSPAHVPENVAAGTFEPLGARAFDAVFE</sequence>
<evidence type="ECO:0000313" key="2">
    <source>
        <dbReference type="EMBL" id="MFA1610414.1"/>
    </source>
</evidence>
<evidence type="ECO:0000259" key="1">
    <source>
        <dbReference type="Pfam" id="PF00248"/>
    </source>
</evidence>
<name>A0ABD5MCP3_9EURY</name>
<dbReference type="AlphaFoldDB" id="A0ABD5MCP3"/>
<comment type="caution">
    <text evidence="2">The sequence shown here is derived from an EMBL/GenBank/DDBJ whole genome shotgun (WGS) entry which is preliminary data.</text>
</comment>
<reference evidence="2 3" key="1">
    <citation type="submission" date="2024-08" db="EMBL/GenBank/DDBJ databases">
        <title>Halobellus sp. MBLA0158 whole genome sequence.</title>
        <authorList>
            <person name="Hwang C.Y."/>
            <person name="Cho E.-S."/>
            <person name="Seo M.-J."/>
        </authorList>
    </citation>
    <scope>NUCLEOTIDE SEQUENCE [LARGE SCALE GENOMIC DNA]</scope>
    <source>
        <strain evidence="2 3">MBLA0158</strain>
    </source>
</reference>
<dbReference type="Gene3D" id="3.20.20.100">
    <property type="entry name" value="NADP-dependent oxidoreductase domain"/>
    <property type="match status" value="1"/>
</dbReference>
<keyword evidence="3" id="KW-1185">Reference proteome</keyword>
<protein>
    <submittedName>
        <fullName evidence="2">Aldo/keto reductase</fullName>
    </submittedName>
</protein>
<dbReference type="PANTHER" id="PTHR43312:SF1">
    <property type="entry name" value="NADP-DEPENDENT OXIDOREDUCTASE DOMAIN-CONTAINING PROTEIN"/>
    <property type="match status" value="1"/>
</dbReference>
<proteinExistence type="predicted"/>
<dbReference type="InterPro" id="IPR023210">
    <property type="entry name" value="NADP_OxRdtase_dom"/>
</dbReference>
<evidence type="ECO:0000313" key="3">
    <source>
        <dbReference type="Proteomes" id="UP001570511"/>
    </source>
</evidence>
<dbReference type="InterPro" id="IPR036812">
    <property type="entry name" value="NAD(P)_OxRdtase_dom_sf"/>
</dbReference>
<gene>
    <name evidence="2" type="ORF">OS889_05275</name>
</gene>
<dbReference type="SUPFAM" id="SSF51430">
    <property type="entry name" value="NAD(P)-linked oxidoreductase"/>
    <property type="match status" value="1"/>
</dbReference>
<dbReference type="RefSeq" id="WP_372387938.1">
    <property type="nucleotide sequence ID" value="NZ_JBGNYA010000001.1"/>
</dbReference>
<dbReference type="CDD" id="cd19099">
    <property type="entry name" value="AKR_unchar"/>
    <property type="match status" value="1"/>
</dbReference>
<accession>A0ABD5MCP3</accession>
<dbReference type="EMBL" id="JBGNYA010000001">
    <property type="protein sequence ID" value="MFA1610414.1"/>
    <property type="molecule type" value="Genomic_DNA"/>
</dbReference>
<dbReference type="Proteomes" id="UP001570511">
    <property type="component" value="Unassembled WGS sequence"/>
</dbReference>
<dbReference type="PANTHER" id="PTHR43312">
    <property type="entry name" value="D-THREO-ALDOSE 1-DEHYDROGENASE"/>
    <property type="match status" value="1"/>
</dbReference>
<organism evidence="2 3">
    <name type="scientific">Halobellus rubicundus</name>
    <dbReference type="NCBI Taxonomy" id="2996466"/>
    <lineage>
        <taxon>Archaea</taxon>
        <taxon>Methanobacteriati</taxon>
        <taxon>Methanobacteriota</taxon>
        <taxon>Stenosarchaea group</taxon>
        <taxon>Halobacteria</taxon>
        <taxon>Halobacteriales</taxon>
        <taxon>Haloferacaceae</taxon>
        <taxon>Halobellus</taxon>
    </lineage>
</organism>
<dbReference type="Pfam" id="PF00248">
    <property type="entry name" value="Aldo_ket_red"/>
    <property type="match status" value="1"/>
</dbReference>
<feature type="domain" description="NADP-dependent oxidoreductase" evidence="1">
    <location>
        <begin position="35"/>
        <end position="211"/>
    </location>
</feature>
<dbReference type="InterPro" id="IPR053135">
    <property type="entry name" value="AKR2_Oxidoreductase"/>
</dbReference>